<dbReference type="InterPro" id="IPR019533">
    <property type="entry name" value="Peptidase_S26"/>
</dbReference>
<dbReference type="EC" id="3.4.21.89" evidence="3 7"/>
<sequence length="241" mass="25947">MALAVVAVRSLVAAPYAIPSPSMMPALLPGDYMIATRYPYGWSWFSLPGGAALGERAFGGGRLAGRLPERGDVIVFRSPADPARDLVKRVIGLPGDRIALSGGRLALNGVPVPQTRLPDLSVPVGAGRDCPQLRRRIVGGVLVCAYIRHRETLPGGRRHDVIALDLSADGAWTVPPGHVFVMGDNRDQSRDSRTPAIGPVAVARITGRAERVLMSFRAPGDWRSPASWRNAVRWERIGQQP</sequence>
<dbReference type="SUPFAM" id="SSF51306">
    <property type="entry name" value="LexA/Signal peptidase"/>
    <property type="match status" value="1"/>
</dbReference>
<evidence type="ECO:0000259" key="8">
    <source>
        <dbReference type="Pfam" id="PF10502"/>
    </source>
</evidence>
<comment type="similarity">
    <text evidence="2 7">Belongs to the peptidase S26 family.</text>
</comment>
<dbReference type="NCBIfam" id="TIGR02227">
    <property type="entry name" value="sigpep_I_bact"/>
    <property type="match status" value="1"/>
</dbReference>
<dbReference type="InterPro" id="IPR036286">
    <property type="entry name" value="LexA/Signal_pep-like_sf"/>
</dbReference>
<dbReference type="EMBL" id="CP047895">
    <property type="protein sequence ID" value="QHL91909.1"/>
    <property type="molecule type" value="Genomic_DNA"/>
</dbReference>
<dbReference type="GO" id="GO:0009003">
    <property type="term" value="F:signal peptidase activity"/>
    <property type="evidence" value="ECO:0007669"/>
    <property type="project" value="UniProtKB-EC"/>
</dbReference>
<evidence type="ECO:0000313" key="10">
    <source>
        <dbReference type="Proteomes" id="UP000464468"/>
    </source>
</evidence>
<evidence type="ECO:0000256" key="5">
    <source>
        <dbReference type="ARBA" id="ARBA00022801"/>
    </source>
</evidence>
<organism evidence="9 10">
    <name type="scientific">Sphingomonas changnyeongensis</name>
    <dbReference type="NCBI Taxonomy" id="2698679"/>
    <lineage>
        <taxon>Bacteria</taxon>
        <taxon>Pseudomonadati</taxon>
        <taxon>Pseudomonadota</taxon>
        <taxon>Alphaproteobacteria</taxon>
        <taxon>Sphingomonadales</taxon>
        <taxon>Sphingomonadaceae</taxon>
        <taxon>Sphingomonas</taxon>
    </lineage>
</organism>
<dbReference type="InterPro" id="IPR019758">
    <property type="entry name" value="Pept_S26A_signal_pept_1_CS"/>
</dbReference>
<keyword evidence="10" id="KW-1185">Reference proteome</keyword>
<dbReference type="PANTHER" id="PTHR43390">
    <property type="entry name" value="SIGNAL PEPTIDASE I"/>
    <property type="match status" value="1"/>
</dbReference>
<name>A0A7Z2NZ30_9SPHN</name>
<evidence type="ECO:0000256" key="3">
    <source>
        <dbReference type="ARBA" id="ARBA00013208"/>
    </source>
</evidence>
<dbReference type="GO" id="GO:0004252">
    <property type="term" value="F:serine-type endopeptidase activity"/>
    <property type="evidence" value="ECO:0007669"/>
    <property type="project" value="InterPro"/>
</dbReference>
<dbReference type="PANTHER" id="PTHR43390:SF1">
    <property type="entry name" value="CHLOROPLAST PROCESSING PEPTIDASE"/>
    <property type="match status" value="1"/>
</dbReference>
<dbReference type="PROSITE" id="PS00760">
    <property type="entry name" value="SPASE_I_2"/>
    <property type="match status" value="1"/>
</dbReference>
<keyword evidence="7" id="KW-0645">Protease</keyword>
<dbReference type="InterPro" id="IPR000223">
    <property type="entry name" value="Pept_S26A_signal_pept_1"/>
</dbReference>
<evidence type="ECO:0000256" key="4">
    <source>
        <dbReference type="ARBA" id="ARBA00019232"/>
    </source>
</evidence>
<accession>A0A7Z2NZ30</accession>
<dbReference type="PRINTS" id="PR00727">
    <property type="entry name" value="LEADERPTASE"/>
</dbReference>
<evidence type="ECO:0000256" key="6">
    <source>
        <dbReference type="PIRSR" id="PIRSR600223-1"/>
    </source>
</evidence>
<proteinExistence type="inferred from homology"/>
<dbReference type="KEGG" id="schy:GVO57_09830"/>
<protein>
    <recommendedName>
        <fullName evidence="4 7">Signal peptidase I</fullName>
        <ecNumber evidence="3 7">3.4.21.89</ecNumber>
    </recommendedName>
</protein>
<dbReference type="PROSITE" id="PS00761">
    <property type="entry name" value="SPASE_I_3"/>
    <property type="match status" value="1"/>
</dbReference>
<feature type="active site" evidence="6">
    <location>
        <position position="88"/>
    </location>
</feature>
<reference evidence="9 10" key="1">
    <citation type="submission" date="2020-01" db="EMBL/GenBank/DDBJ databases">
        <title>Sphingomonas sp. C33 whole genome sequece.</title>
        <authorList>
            <person name="Park C."/>
        </authorList>
    </citation>
    <scope>NUCLEOTIDE SEQUENCE [LARGE SCALE GENOMIC DNA]</scope>
    <source>
        <strain evidence="9 10">C33</strain>
    </source>
</reference>
<dbReference type="GO" id="GO:0006465">
    <property type="term" value="P:signal peptide processing"/>
    <property type="evidence" value="ECO:0007669"/>
    <property type="project" value="InterPro"/>
</dbReference>
<comment type="subcellular location">
    <subcellularLocation>
        <location evidence="7">Membrane</location>
        <topology evidence="7">Single-pass type II membrane protein</topology>
    </subcellularLocation>
</comment>
<dbReference type="Proteomes" id="UP000464468">
    <property type="component" value="Chromosome"/>
</dbReference>
<evidence type="ECO:0000256" key="1">
    <source>
        <dbReference type="ARBA" id="ARBA00000677"/>
    </source>
</evidence>
<feature type="domain" description="Peptidase S26" evidence="8">
    <location>
        <begin position="2"/>
        <end position="212"/>
    </location>
</feature>
<dbReference type="GO" id="GO:0016020">
    <property type="term" value="C:membrane"/>
    <property type="evidence" value="ECO:0007669"/>
    <property type="project" value="UniProtKB-SubCell"/>
</dbReference>
<dbReference type="AlphaFoldDB" id="A0A7Z2NZ30"/>
<dbReference type="Gene3D" id="2.10.109.10">
    <property type="entry name" value="Umud Fragment, subunit A"/>
    <property type="match status" value="1"/>
</dbReference>
<dbReference type="Pfam" id="PF10502">
    <property type="entry name" value="Peptidase_S26"/>
    <property type="match status" value="1"/>
</dbReference>
<gene>
    <name evidence="9" type="primary">lepB</name>
    <name evidence="9" type="ORF">GVO57_09830</name>
</gene>
<dbReference type="InterPro" id="IPR019757">
    <property type="entry name" value="Pept_S26A_signal_pept_1_Lys-AS"/>
</dbReference>
<keyword evidence="5 7" id="KW-0378">Hydrolase</keyword>
<comment type="catalytic activity">
    <reaction evidence="1 7">
        <text>Cleavage of hydrophobic, N-terminal signal or leader sequences from secreted and periplasmic proteins.</text>
        <dbReference type="EC" id="3.4.21.89"/>
    </reaction>
</comment>
<evidence type="ECO:0000313" key="9">
    <source>
        <dbReference type="EMBL" id="QHL91909.1"/>
    </source>
</evidence>
<dbReference type="CDD" id="cd06530">
    <property type="entry name" value="S26_SPase_I"/>
    <property type="match status" value="1"/>
</dbReference>
<evidence type="ECO:0000256" key="2">
    <source>
        <dbReference type="ARBA" id="ARBA00009370"/>
    </source>
</evidence>
<evidence type="ECO:0000256" key="7">
    <source>
        <dbReference type="RuleBase" id="RU362042"/>
    </source>
</evidence>
<feature type="active site" evidence="6">
    <location>
        <position position="22"/>
    </location>
</feature>